<evidence type="ECO:0000256" key="1">
    <source>
        <dbReference type="SAM" id="MobiDB-lite"/>
    </source>
</evidence>
<evidence type="ECO:0000313" key="2">
    <source>
        <dbReference type="EMBL" id="KAJ8782265.1"/>
    </source>
</evidence>
<evidence type="ECO:0000313" key="3">
    <source>
        <dbReference type="Proteomes" id="UP001159641"/>
    </source>
</evidence>
<dbReference type="AlphaFoldDB" id="A0AB34GUV4"/>
<proteinExistence type="predicted"/>
<name>A0AB34GUV4_ESCRO</name>
<feature type="region of interest" description="Disordered" evidence="1">
    <location>
        <begin position="126"/>
        <end position="145"/>
    </location>
</feature>
<protein>
    <submittedName>
        <fullName evidence="2">Uncharacterized protein</fullName>
    </submittedName>
</protein>
<feature type="compositionally biased region" description="Basic and acidic residues" evidence="1">
    <location>
        <begin position="47"/>
        <end position="62"/>
    </location>
</feature>
<gene>
    <name evidence="2" type="ORF">J1605_010244</name>
</gene>
<dbReference type="Proteomes" id="UP001159641">
    <property type="component" value="Unassembled WGS sequence"/>
</dbReference>
<keyword evidence="3" id="KW-1185">Reference proteome</keyword>
<feature type="compositionally biased region" description="Polar residues" evidence="1">
    <location>
        <begin position="136"/>
        <end position="145"/>
    </location>
</feature>
<sequence>MEWDAERASEPASERVALPAGAGARSSHFPRPGERRDRGAGLGGHASAERTSERCRGRRAPDNARGGPVTPAGNAERPGFPHPAAAAARFCRPRHARPGGGRDRSSRPSDPAGRLRHRRLRLLLGAIKANEPRASAQRSQLNRFG</sequence>
<reference evidence="2 3" key="1">
    <citation type="submission" date="2022-11" db="EMBL/GenBank/DDBJ databases">
        <title>Whole genome sequence of Eschrichtius robustus ER-17-0199.</title>
        <authorList>
            <person name="Bruniche-Olsen A."/>
            <person name="Black A.N."/>
            <person name="Fields C.J."/>
            <person name="Walden K."/>
            <person name="Dewoody J.A."/>
        </authorList>
    </citation>
    <scope>NUCLEOTIDE SEQUENCE [LARGE SCALE GENOMIC DNA]</scope>
    <source>
        <strain evidence="2">ER-17-0199</strain>
        <tissue evidence="2">Blubber</tissue>
    </source>
</reference>
<feature type="region of interest" description="Disordered" evidence="1">
    <location>
        <begin position="1"/>
        <end position="119"/>
    </location>
</feature>
<dbReference type="EMBL" id="JAIQCJ010002113">
    <property type="protein sequence ID" value="KAJ8782265.1"/>
    <property type="molecule type" value="Genomic_DNA"/>
</dbReference>
<accession>A0AB34GUV4</accession>
<feature type="compositionally biased region" description="Basic and acidic residues" evidence="1">
    <location>
        <begin position="1"/>
        <end position="13"/>
    </location>
</feature>
<organism evidence="2 3">
    <name type="scientific">Eschrichtius robustus</name>
    <name type="common">California gray whale</name>
    <name type="synonym">Eschrichtius gibbosus</name>
    <dbReference type="NCBI Taxonomy" id="9764"/>
    <lineage>
        <taxon>Eukaryota</taxon>
        <taxon>Metazoa</taxon>
        <taxon>Chordata</taxon>
        <taxon>Craniata</taxon>
        <taxon>Vertebrata</taxon>
        <taxon>Euteleostomi</taxon>
        <taxon>Mammalia</taxon>
        <taxon>Eutheria</taxon>
        <taxon>Laurasiatheria</taxon>
        <taxon>Artiodactyla</taxon>
        <taxon>Whippomorpha</taxon>
        <taxon>Cetacea</taxon>
        <taxon>Mysticeti</taxon>
        <taxon>Eschrichtiidae</taxon>
        <taxon>Eschrichtius</taxon>
    </lineage>
</organism>
<comment type="caution">
    <text evidence="2">The sequence shown here is derived from an EMBL/GenBank/DDBJ whole genome shotgun (WGS) entry which is preliminary data.</text>
</comment>